<evidence type="ECO:0000256" key="2">
    <source>
        <dbReference type="SAM" id="MobiDB-lite"/>
    </source>
</evidence>
<protein>
    <recommendedName>
        <fullName evidence="1">Glucanase</fullName>
        <ecNumber evidence="1">3.2.1.-</ecNumber>
    </recommendedName>
</protein>
<dbReference type="GO" id="GO:0004553">
    <property type="term" value="F:hydrolase activity, hydrolyzing O-glycosyl compounds"/>
    <property type="evidence" value="ECO:0007669"/>
    <property type="project" value="InterPro"/>
</dbReference>
<dbReference type="RefSeq" id="WP_236986936.1">
    <property type="nucleotide sequence ID" value="NZ_AP023086.1"/>
</dbReference>
<proteinExistence type="inferred from homology"/>
<dbReference type="Pfam" id="PF01341">
    <property type="entry name" value="Glyco_hydro_6"/>
    <property type="match status" value="1"/>
</dbReference>
<keyword evidence="1" id="KW-0119">Carbohydrate metabolism</keyword>
<keyword evidence="1" id="KW-0732">Signal</keyword>
<accession>A0AAN1WH23</accession>
<feature type="signal peptide" evidence="1">
    <location>
        <begin position="1"/>
        <end position="24"/>
    </location>
</feature>
<feature type="region of interest" description="Disordered" evidence="2">
    <location>
        <begin position="30"/>
        <end position="50"/>
    </location>
</feature>
<feature type="region of interest" description="Disordered" evidence="2">
    <location>
        <begin position="445"/>
        <end position="466"/>
    </location>
</feature>
<dbReference type="Proteomes" id="UP001320119">
    <property type="component" value="Chromosome"/>
</dbReference>
<evidence type="ECO:0000256" key="1">
    <source>
        <dbReference type="RuleBase" id="RU361186"/>
    </source>
</evidence>
<dbReference type="InterPro" id="IPR036434">
    <property type="entry name" value="Beta_cellobiohydrolase_sf"/>
</dbReference>
<dbReference type="SUPFAM" id="SSF51989">
    <property type="entry name" value="Glycosyl hydrolases family 6, cellulases"/>
    <property type="match status" value="1"/>
</dbReference>
<feature type="chain" id="PRO_5042671181" description="Glucanase" evidence="1">
    <location>
        <begin position="25"/>
        <end position="604"/>
    </location>
</feature>
<comment type="similarity">
    <text evidence="1">Belongs to the glycosyl hydrolase family 6.</text>
</comment>
<keyword evidence="1" id="KW-0624">Polysaccharide degradation</keyword>
<dbReference type="EC" id="3.2.1.-" evidence="1"/>
<dbReference type="PANTHER" id="PTHR34876:SF4">
    <property type="entry name" value="1,4-BETA-D-GLUCAN CELLOBIOHYDROLASE C-RELATED"/>
    <property type="match status" value="1"/>
</dbReference>
<dbReference type="KEGG" id="marq:MARGE09_P1668"/>
<keyword evidence="1 3" id="KW-0378">Hydrolase</keyword>
<feature type="compositionally biased region" description="Low complexity" evidence="2">
    <location>
        <begin position="451"/>
        <end position="463"/>
    </location>
</feature>
<gene>
    <name evidence="3" type="ORF">MARGE09_P1668</name>
</gene>
<keyword evidence="1 3" id="KW-0326">Glycosidase</keyword>
<dbReference type="InterPro" id="IPR016288">
    <property type="entry name" value="Beta_cellobiohydrolase"/>
</dbReference>
<keyword evidence="4" id="KW-1185">Reference proteome</keyword>
<organism evidence="3 4">
    <name type="scientific">Marinagarivorans cellulosilyticus</name>
    <dbReference type="NCBI Taxonomy" id="2721545"/>
    <lineage>
        <taxon>Bacteria</taxon>
        <taxon>Pseudomonadati</taxon>
        <taxon>Pseudomonadota</taxon>
        <taxon>Gammaproteobacteria</taxon>
        <taxon>Cellvibrionales</taxon>
        <taxon>Cellvibrionaceae</taxon>
        <taxon>Marinagarivorans</taxon>
    </lineage>
</organism>
<keyword evidence="1" id="KW-0136">Cellulose degradation</keyword>
<dbReference type="Gene3D" id="3.20.20.40">
    <property type="entry name" value="1, 4-beta cellobiohydrolase"/>
    <property type="match status" value="1"/>
</dbReference>
<name>A0AAN1WH23_9GAMM</name>
<dbReference type="GO" id="GO:0030245">
    <property type="term" value="P:cellulose catabolic process"/>
    <property type="evidence" value="ECO:0007669"/>
    <property type="project" value="UniProtKB-KW"/>
</dbReference>
<dbReference type="AlphaFoldDB" id="A0AAN1WH23"/>
<dbReference type="PANTHER" id="PTHR34876">
    <property type="match status" value="1"/>
</dbReference>
<evidence type="ECO:0000313" key="3">
    <source>
        <dbReference type="EMBL" id="BCD97467.1"/>
    </source>
</evidence>
<sequence length="604" mass="64527">MKQGLTQWSTTLAKGMGVSALAMAMAACTGGTTSSSSEQQTQSSAPVITSSANNVSSAPVVTSSSMATASSTPSLADDDVAIVANYDGNIPLLAAKGRPGAPLQTDGNPFQDSYFYLSPDIKTMMDYSLEIAGDGGAMTDKIKYVQHQPSAIWMDSTATIGGDIEAGRRSLVQHLDAAVAQQNYYAEQDGQISPMTVVVIVYNLPDRDCAAFASNGKLYEVGKPQDPMPNDGMARYRDEYLGQILDAFQAKPEFANLRLVAMLEPDSYPNMITNTDLNPDGPALTWPALTSASGETYCDSLLTKYSSPGLESGLGVYGHGLQIAIEELAKIDNTYTYLDIAHAGWLGWDGNLERGVEGFIKLIAGANTDGISGFSKVRGFASNTSGYTPLEEPAISNADGDKMDLADFYEWNSAVDEMTYIDRFNAAVKSEQPGFNPGFIIDTARNGWGRPGRPTPGSGSRGTNLSDKVDLRAHRGHWCNVDKAGVGETSKASPDSSRPHLDAFFWMKPPGEADGISFDVKDYPKGGAAYNALDAVDKEVVDSAANPIYEGKALDTMCIPGSIRDGDKATEPMPFLSPHAGGWFHKQFIELINNAYPPLGTSDY</sequence>
<dbReference type="PROSITE" id="PS51257">
    <property type="entry name" value="PROKAR_LIPOPROTEIN"/>
    <property type="match status" value="1"/>
</dbReference>
<evidence type="ECO:0000313" key="4">
    <source>
        <dbReference type="Proteomes" id="UP001320119"/>
    </source>
</evidence>
<dbReference type="PRINTS" id="PR00733">
    <property type="entry name" value="GLHYDRLASE6"/>
</dbReference>
<dbReference type="EMBL" id="AP023086">
    <property type="protein sequence ID" value="BCD97467.1"/>
    <property type="molecule type" value="Genomic_DNA"/>
</dbReference>
<reference evidence="3 4" key="1">
    <citation type="journal article" date="2022" name="IScience">
        <title>An ultrasensitive nanofiber-based assay for enzymatic hydrolysis and deep-sea microbial degradation of cellulose.</title>
        <authorList>
            <person name="Tsudome M."/>
            <person name="Tachioka M."/>
            <person name="Miyazaki M."/>
            <person name="Uchimura K."/>
            <person name="Tsuda M."/>
            <person name="Takaki Y."/>
            <person name="Deguchi S."/>
        </authorList>
    </citation>
    <scope>NUCLEOTIDE SEQUENCE [LARGE SCALE GENOMIC DNA]</scope>
    <source>
        <strain evidence="3 4">GE09</strain>
    </source>
</reference>